<dbReference type="Pfam" id="PF17963">
    <property type="entry name" value="Big_9"/>
    <property type="match status" value="1"/>
</dbReference>
<name>A0ABP8WQX3_9ACTN</name>
<feature type="compositionally biased region" description="Low complexity" evidence="1">
    <location>
        <begin position="10"/>
        <end position="20"/>
    </location>
</feature>
<proteinExistence type="predicted"/>
<protein>
    <submittedName>
        <fullName evidence="2">Uncharacterized protein</fullName>
    </submittedName>
</protein>
<evidence type="ECO:0000313" key="3">
    <source>
        <dbReference type="Proteomes" id="UP001500621"/>
    </source>
</evidence>
<evidence type="ECO:0000256" key="1">
    <source>
        <dbReference type="SAM" id="MobiDB-lite"/>
    </source>
</evidence>
<reference evidence="3" key="1">
    <citation type="journal article" date="2019" name="Int. J. Syst. Evol. Microbiol.">
        <title>The Global Catalogue of Microorganisms (GCM) 10K type strain sequencing project: providing services to taxonomists for standard genome sequencing and annotation.</title>
        <authorList>
            <consortium name="The Broad Institute Genomics Platform"/>
            <consortium name="The Broad Institute Genome Sequencing Center for Infectious Disease"/>
            <person name="Wu L."/>
            <person name="Ma J."/>
        </authorList>
    </citation>
    <scope>NUCLEOTIDE SEQUENCE [LARGE SCALE GENOMIC DNA]</scope>
    <source>
        <strain evidence="3">JCM 18127</strain>
    </source>
</reference>
<feature type="region of interest" description="Disordered" evidence="1">
    <location>
        <begin position="1"/>
        <end position="27"/>
    </location>
</feature>
<keyword evidence="3" id="KW-1185">Reference proteome</keyword>
<dbReference type="Proteomes" id="UP001500621">
    <property type="component" value="Unassembled WGS sequence"/>
</dbReference>
<dbReference type="EMBL" id="BAABIM010000003">
    <property type="protein sequence ID" value="GAA4692615.1"/>
    <property type="molecule type" value="Genomic_DNA"/>
</dbReference>
<organism evidence="2 3">
    <name type="scientific">Nocardioides nanhaiensis</name>
    <dbReference type="NCBI Taxonomy" id="1476871"/>
    <lineage>
        <taxon>Bacteria</taxon>
        <taxon>Bacillati</taxon>
        <taxon>Actinomycetota</taxon>
        <taxon>Actinomycetes</taxon>
        <taxon>Propionibacteriales</taxon>
        <taxon>Nocardioidaceae</taxon>
        <taxon>Nocardioides</taxon>
    </lineage>
</organism>
<evidence type="ECO:0000313" key="2">
    <source>
        <dbReference type="EMBL" id="GAA4692615.1"/>
    </source>
</evidence>
<accession>A0ABP8WQX3</accession>
<comment type="caution">
    <text evidence="2">The sequence shown here is derived from an EMBL/GenBank/DDBJ whole genome shotgun (WGS) entry which is preliminary data.</text>
</comment>
<sequence length="227" mass="24231">MTTSLTGLVPGAAHAAAPGSNAPPTPVDDQVEVFPGGRAEVDLLANDTDPDGDDLAVCRLGAVPSGLLVGDGYDLDPDDAPFVSEDGTLDVAVPRGTRARTFRLTYYVCDFEHVVPATLLVQVGERPEITVRAVRGKPGVLRVTNPSEFRMQFYAVSRDPLRFLKRKALRPGSTVSVRVHYRTISWVVGSNKLGLVDRGRVEDTGWRGDPRGGSGSAAAPRWAVARG</sequence>
<gene>
    <name evidence="2" type="ORF">GCM10023226_33210</name>
</gene>